<protein>
    <submittedName>
        <fullName evidence="2">Uncharacterized protein</fullName>
    </submittedName>
</protein>
<keyword evidence="1" id="KW-0812">Transmembrane</keyword>
<keyword evidence="3" id="KW-1185">Reference proteome</keyword>
<accession>A0A1D7V2Z7</accession>
<dbReference type="OrthoDB" id="340225at2"/>
<name>A0A1D7V2Z7_9LEPT</name>
<keyword evidence="1" id="KW-0472">Membrane</keyword>
<keyword evidence="1" id="KW-1133">Transmembrane helix</keyword>
<dbReference type="RefSeq" id="WP_069609426.1">
    <property type="nucleotide sequence ID" value="NZ_CP015218.1"/>
</dbReference>
<sequence>MQLDIQTQDWIVYGIVSLTAIRLFFPLLSVIREFTGKDSHSKDEDFGCYTQACNSCEVKNTSKGNDPILH</sequence>
<evidence type="ECO:0000256" key="1">
    <source>
        <dbReference type="SAM" id="Phobius"/>
    </source>
</evidence>
<dbReference type="EMBL" id="CP015218">
    <property type="protein sequence ID" value="AOP36201.1"/>
    <property type="molecule type" value="Genomic_DNA"/>
</dbReference>
<proteinExistence type="predicted"/>
<gene>
    <name evidence="2" type="ORF">A0128_19390</name>
</gene>
<dbReference type="AlphaFoldDB" id="A0A1D7V2Z7"/>
<feature type="transmembrane region" description="Helical" evidence="1">
    <location>
        <begin position="12"/>
        <end position="31"/>
    </location>
</feature>
<dbReference type="Proteomes" id="UP000094197">
    <property type="component" value="Chromosome 2"/>
</dbReference>
<organism evidence="2 3">
    <name type="scientific">Leptospira tipperaryensis</name>
    <dbReference type="NCBI Taxonomy" id="2564040"/>
    <lineage>
        <taxon>Bacteria</taxon>
        <taxon>Pseudomonadati</taxon>
        <taxon>Spirochaetota</taxon>
        <taxon>Spirochaetia</taxon>
        <taxon>Leptospirales</taxon>
        <taxon>Leptospiraceae</taxon>
        <taxon>Leptospira</taxon>
    </lineage>
</organism>
<evidence type="ECO:0000313" key="3">
    <source>
        <dbReference type="Proteomes" id="UP000094197"/>
    </source>
</evidence>
<reference evidence="2 3" key="1">
    <citation type="submission" date="2016-04" db="EMBL/GenBank/DDBJ databases">
        <title>Complete genome seqeunce of Leptospira alstonii serovar Room22.</title>
        <authorList>
            <person name="Nally J.E."/>
            <person name="Bayles D.O."/>
            <person name="Hurley D."/>
            <person name="Fanning S."/>
            <person name="McMahon B.J."/>
            <person name="Arent Z."/>
        </authorList>
    </citation>
    <scope>NUCLEOTIDE SEQUENCE [LARGE SCALE GENOMIC DNA]</scope>
    <source>
        <strain evidence="2 3">GWTS #1</strain>
    </source>
</reference>
<dbReference type="KEGG" id="laj:A0128_19390"/>
<evidence type="ECO:0000313" key="2">
    <source>
        <dbReference type="EMBL" id="AOP36201.1"/>
    </source>
</evidence>